<protein>
    <submittedName>
        <fullName evidence="1">Uncharacterized protein</fullName>
    </submittedName>
</protein>
<gene>
    <name evidence="1" type="ORF">LCGC14_0886020</name>
</gene>
<name>A0A0F9PL80_9ZZZZ</name>
<comment type="caution">
    <text evidence="1">The sequence shown here is derived from an EMBL/GenBank/DDBJ whole genome shotgun (WGS) entry which is preliminary data.</text>
</comment>
<proteinExistence type="predicted"/>
<reference evidence="1" key="1">
    <citation type="journal article" date="2015" name="Nature">
        <title>Complex archaea that bridge the gap between prokaryotes and eukaryotes.</title>
        <authorList>
            <person name="Spang A."/>
            <person name="Saw J.H."/>
            <person name="Jorgensen S.L."/>
            <person name="Zaremba-Niedzwiedzka K."/>
            <person name="Martijn J."/>
            <person name="Lind A.E."/>
            <person name="van Eijk R."/>
            <person name="Schleper C."/>
            <person name="Guy L."/>
            <person name="Ettema T.J."/>
        </authorList>
    </citation>
    <scope>NUCLEOTIDE SEQUENCE</scope>
</reference>
<dbReference type="EMBL" id="LAZR01002811">
    <property type="protein sequence ID" value="KKN25312.1"/>
    <property type="molecule type" value="Genomic_DNA"/>
</dbReference>
<dbReference type="AlphaFoldDB" id="A0A0F9PL80"/>
<organism evidence="1">
    <name type="scientific">marine sediment metagenome</name>
    <dbReference type="NCBI Taxonomy" id="412755"/>
    <lineage>
        <taxon>unclassified sequences</taxon>
        <taxon>metagenomes</taxon>
        <taxon>ecological metagenomes</taxon>
    </lineage>
</organism>
<evidence type="ECO:0000313" key="1">
    <source>
        <dbReference type="EMBL" id="KKN25312.1"/>
    </source>
</evidence>
<accession>A0A0F9PL80</accession>
<sequence>MNFNFKKIFKIEGFIIYLKLKLNQNKRFK</sequence>